<evidence type="ECO:0000256" key="1">
    <source>
        <dbReference type="ARBA" id="ARBA00000085"/>
    </source>
</evidence>
<dbReference type="SMART" id="SM00448">
    <property type="entry name" value="REC"/>
    <property type="match status" value="1"/>
</dbReference>
<feature type="domain" description="Histidine kinase" evidence="10">
    <location>
        <begin position="401"/>
        <end position="661"/>
    </location>
</feature>
<dbReference type="Pfam" id="PF02518">
    <property type="entry name" value="HATPase_c"/>
    <property type="match status" value="1"/>
</dbReference>
<feature type="transmembrane region" description="Helical" evidence="9">
    <location>
        <begin position="343"/>
        <end position="365"/>
    </location>
</feature>
<dbReference type="Gene3D" id="3.40.50.2300">
    <property type="match status" value="1"/>
</dbReference>
<dbReference type="PRINTS" id="PR00344">
    <property type="entry name" value="BCTRLSENSOR"/>
</dbReference>
<dbReference type="FunCoup" id="A0A2K1XUG4">
    <property type="interactions" value="11"/>
</dbReference>
<accession>A0A2K1XUG4</accession>
<dbReference type="InterPro" id="IPR050956">
    <property type="entry name" value="2C_system_His_kinase"/>
</dbReference>
<feature type="compositionally biased region" description="Polar residues" evidence="8">
    <location>
        <begin position="922"/>
        <end position="937"/>
    </location>
</feature>
<keyword evidence="9" id="KW-0472">Membrane</keyword>
<feature type="region of interest" description="Disordered" evidence="8">
    <location>
        <begin position="902"/>
        <end position="964"/>
    </location>
</feature>
<name>A0A2K1XUG4_POPTR</name>
<keyword evidence="9" id="KW-1133">Transmembrane helix</keyword>
<comment type="subcellular location">
    <subcellularLocation>
        <location evidence="2">Endoplasmic reticulum membrane</location>
        <topology evidence="2">Multi-pass membrane protein</topology>
    </subcellularLocation>
</comment>
<feature type="compositionally biased region" description="Basic and acidic residues" evidence="8">
    <location>
        <begin position="777"/>
        <end position="787"/>
    </location>
</feature>
<dbReference type="InterPro" id="IPR005467">
    <property type="entry name" value="His_kinase_dom"/>
</dbReference>
<dbReference type="InterPro" id="IPR003594">
    <property type="entry name" value="HATPase_dom"/>
</dbReference>
<dbReference type="InterPro" id="IPR003661">
    <property type="entry name" value="HisK_dim/P_dom"/>
</dbReference>
<keyword evidence="9" id="KW-0812">Transmembrane</keyword>
<dbReference type="CDD" id="cd17546">
    <property type="entry name" value="REC_hyHK_CKI1_RcsC-like"/>
    <property type="match status" value="1"/>
</dbReference>
<dbReference type="InterPro" id="IPR036890">
    <property type="entry name" value="HATPase_C_sf"/>
</dbReference>
<evidence type="ECO:0000313" key="13">
    <source>
        <dbReference type="Proteomes" id="UP000006729"/>
    </source>
</evidence>
<evidence type="ECO:0000256" key="3">
    <source>
        <dbReference type="ARBA" id="ARBA00012438"/>
    </source>
</evidence>
<dbReference type="Gene3D" id="3.30.565.10">
    <property type="entry name" value="Histidine kinase-like ATPase, C-terminal domain"/>
    <property type="match status" value="1"/>
</dbReference>
<protein>
    <recommendedName>
        <fullName evidence="3">histidine kinase</fullName>
        <ecNumber evidence="3">2.7.13.3</ecNumber>
    </recommendedName>
</protein>
<dbReference type="EMBL" id="CM009303">
    <property type="protein sequence ID" value="PNT04403.1"/>
    <property type="molecule type" value="Genomic_DNA"/>
</dbReference>
<keyword evidence="4" id="KW-0597">Phosphoprotein</keyword>
<keyword evidence="6" id="KW-0675">Receptor</keyword>
<evidence type="ECO:0000256" key="8">
    <source>
        <dbReference type="SAM" id="MobiDB-lite"/>
    </source>
</evidence>
<dbReference type="Pfam" id="PF00072">
    <property type="entry name" value="Response_reg"/>
    <property type="match status" value="1"/>
</dbReference>
<gene>
    <name evidence="12" type="ORF">POPTR_014G121600</name>
</gene>
<comment type="caution">
    <text evidence="7">Lacks conserved residue(s) required for the propagation of feature annotation.</text>
</comment>
<dbReference type="Gene3D" id="1.10.287.130">
    <property type="match status" value="1"/>
</dbReference>
<dbReference type="Proteomes" id="UP000006729">
    <property type="component" value="Chromosome 14"/>
</dbReference>
<keyword evidence="5" id="KW-0256">Endoplasmic reticulum</keyword>
<organism evidence="12 13">
    <name type="scientific">Populus trichocarpa</name>
    <name type="common">Western balsam poplar</name>
    <name type="synonym">Populus balsamifera subsp. trichocarpa</name>
    <dbReference type="NCBI Taxonomy" id="3694"/>
    <lineage>
        <taxon>Eukaryota</taxon>
        <taxon>Viridiplantae</taxon>
        <taxon>Streptophyta</taxon>
        <taxon>Embryophyta</taxon>
        <taxon>Tracheophyta</taxon>
        <taxon>Spermatophyta</taxon>
        <taxon>Magnoliopsida</taxon>
        <taxon>eudicotyledons</taxon>
        <taxon>Gunneridae</taxon>
        <taxon>Pentapetalae</taxon>
        <taxon>rosids</taxon>
        <taxon>fabids</taxon>
        <taxon>Malpighiales</taxon>
        <taxon>Salicaceae</taxon>
        <taxon>Saliceae</taxon>
        <taxon>Populus</taxon>
    </lineage>
</organism>
<evidence type="ECO:0000256" key="4">
    <source>
        <dbReference type="ARBA" id="ARBA00022553"/>
    </source>
</evidence>
<evidence type="ECO:0000313" key="12">
    <source>
        <dbReference type="EMBL" id="PNT04403.1"/>
    </source>
</evidence>
<dbReference type="PROSITE" id="PS50109">
    <property type="entry name" value="HIS_KIN"/>
    <property type="match status" value="1"/>
</dbReference>
<dbReference type="SUPFAM" id="SSF47384">
    <property type="entry name" value="Homodimeric domain of signal transducing histidine kinase"/>
    <property type="match status" value="1"/>
</dbReference>
<dbReference type="Pfam" id="PF00512">
    <property type="entry name" value="HisKA"/>
    <property type="match status" value="1"/>
</dbReference>
<dbReference type="EC" id="2.7.13.3" evidence="3"/>
<dbReference type="PANTHER" id="PTHR43719:SF75">
    <property type="entry name" value="HISTIDINE KINASE CKI1"/>
    <property type="match status" value="1"/>
</dbReference>
<comment type="catalytic activity">
    <reaction evidence="1">
        <text>ATP + protein L-histidine = ADP + protein N-phospho-L-histidine.</text>
        <dbReference type="EC" id="2.7.13.3"/>
    </reaction>
</comment>
<dbReference type="PROSITE" id="PS50110">
    <property type="entry name" value="RESPONSE_REGULATORY"/>
    <property type="match status" value="1"/>
</dbReference>
<evidence type="ECO:0000256" key="9">
    <source>
        <dbReference type="SAM" id="Phobius"/>
    </source>
</evidence>
<dbReference type="InterPro" id="IPR011006">
    <property type="entry name" value="CheY-like_superfamily"/>
</dbReference>
<evidence type="ECO:0000256" key="5">
    <source>
        <dbReference type="ARBA" id="ARBA00022824"/>
    </source>
</evidence>
<feature type="region of interest" description="Disordered" evidence="8">
    <location>
        <begin position="764"/>
        <end position="790"/>
    </location>
</feature>
<dbReference type="InterPro" id="IPR001789">
    <property type="entry name" value="Sig_transdc_resp-reg_receiver"/>
</dbReference>
<feature type="compositionally biased region" description="Basic and acidic residues" evidence="8">
    <location>
        <begin position="938"/>
        <end position="956"/>
    </location>
</feature>
<evidence type="ECO:0000259" key="11">
    <source>
        <dbReference type="PROSITE" id="PS50110"/>
    </source>
</evidence>
<dbReference type="CDD" id="cd00082">
    <property type="entry name" value="HisKA"/>
    <property type="match status" value="1"/>
</dbReference>
<feature type="transmembrane region" description="Helical" evidence="9">
    <location>
        <begin position="102"/>
        <end position="129"/>
    </location>
</feature>
<dbReference type="InterPro" id="IPR004358">
    <property type="entry name" value="Sig_transdc_His_kin-like_C"/>
</dbReference>
<dbReference type="SMART" id="SM00387">
    <property type="entry name" value="HATPase_c"/>
    <property type="match status" value="1"/>
</dbReference>
<dbReference type="GO" id="GO:0000155">
    <property type="term" value="F:phosphorelay sensor kinase activity"/>
    <property type="evidence" value="ECO:0007669"/>
    <property type="project" value="InterPro"/>
</dbReference>
<evidence type="ECO:0000256" key="7">
    <source>
        <dbReference type="PROSITE-ProRule" id="PRU00169"/>
    </source>
</evidence>
<evidence type="ECO:0000256" key="6">
    <source>
        <dbReference type="ARBA" id="ARBA00023170"/>
    </source>
</evidence>
<dbReference type="InParanoid" id="A0A2K1XUG4"/>
<dbReference type="SUPFAM" id="SSF55874">
    <property type="entry name" value="ATPase domain of HSP90 chaperone/DNA topoisomerase II/histidine kinase"/>
    <property type="match status" value="1"/>
</dbReference>
<feature type="compositionally biased region" description="Polar residues" evidence="8">
    <location>
        <begin position="767"/>
        <end position="776"/>
    </location>
</feature>
<feature type="domain" description="Response regulatory" evidence="11">
    <location>
        <begin position="993"/>
        <end position="1113"/>
    </location>
</feature>
<proteinExistence type="predicted"/>
<reference evidence="12 13" key="1">
    <citation type="journal article" date="2006" name="Science">
        <title>The genome of black cottonwood, Populus trichocarpa (Torr. &amp; Gray).</title>
        <authorList>
            <person name="Tuskan G.A."/>
            <person name="Difazio S."/>
            <person name="Jansson S."/>
            <person name="Bohlmann J."/>
            <person name="Grigoriev I."/>
            <person name="Hellsten U."/>
            <person name="Putnam N."/>
            <person name="Ralph S."/>
            <person name="Rombauts S."/>
            <person name="Salamov A."/>
            <person name="Schein J."/>
            <person name="Sterck L."/>
            <person name="Aerts A."/>
            <person name="Bhalerao R.R."/>
            <person name="Bhalerao R.P."/>
            <person name="Blaudez D."/>
            <person name="Boerjan W."/>
            <person name="Brun A."/>
            <person name="Brunner A."/>
            <person name="Busov V."/>
            <person name="Campbell M."/>
            <person name="Carlson J."/>
            <person name="Chalot M."/>
            <person name="Chapman J."/>
            <person name="Chen G.L."/>
            <person name="Cooper D."/>
            <person name="Coutinho P.M."/>
            <person name="Couturier J."/>
            <person name="Covert S."/>
            <person name="Cronk Q."/>
            <person name="Cunningham R."/>
            <person name="Davis J."/>
            <person name="Degroeve S."/>
            <person name="Dejardin A."/>
            <person name="Depamphilis C."/>
            <person name="Detter J."/>
            <person name="Dirks B."/>
            <person name="Dubchak I."/>
            <person name="Duplessis S."/>
            <person name="Ehlting J."/>
            <person name="Ellis B."/>
            <person name="Gendler K."/>
            <person name="Goodstein D."/>
            <person name="Gribskov M."/>
            <person name="Grimwood J."/>
            <person name="Groover A."/>
            <person name="Gunter L."/>
            <person name="Hamberger B."/>
            <person name="Heinze B."/>
            <person name="Helariutta Y."/>
            <person name="Henrissat B."/>
            <person name="Holligan D."/>
            <person name="Holt R."/>
            <person name="Huang W."/>
            <person name="Islam-Faridi N."/>
            <person name="Jones S."/>
            <person name="Jones-Rhoades M."/>
            <person name="Jorgensen R."/>
            <person name="Joshi C."/>
            <person name="Kangasjarvi J."/>
            <person name="Karlsson J."/>
            <person name="Kelleher C."/>
            <person name="Kirkpatrick R."/>
            <person name="Kirst M."/>
            <person name="Kohler A."/>
            <person name="Kalluri U."/>
            <person name="Larimer F."/>
            <person name="Leebens-Mack J."/>
            <person name="Leple J.C."/>
            <person name="Locascio P."/>
            <person name="Lou Y."/>
            <person name="Lucas S."/>
            <person name="Martin F."/>
            <person name="Montanini B."/>
            <person name="Napoli C."/>
            <person name="Nelson D.R."/>
            <person name="Nelson C."/>
            <person name="Nieminen K."/>
            <person name="Nilsson O."/>
            <person name="Pereda V."/>
            <person name="Peter G."/>
            <person name="Philippe R."/>
            <person name="Pilate G."/>
            <person name="Poliakov A."/>
            <person name="Razumovskaya J."/>
            <person name="Richardson P."/>
            <person name="Rinaldi C."/>
            <person name="Ritland K."/>
            <person name="Rouze P."/>
            <person name="Ryaboy D."/>
            <person name="Schmutz J."/>
            <person name="Schrader J."/>
            <person name="Segerman B."/>
            <person name="Shin H."/>
            <person name="Siddiqui A."/>
            <person name="Sterky F."/>
            <person name="Terry A."/>
            <person name="Tsai C.J."/>
            <person name="Uberbacher E."/>
            <person name="Unneberg P."/>
            <person name="Vahala J."/>
            <person name="Wall K."/>
            <person name="Wessler S."/>
            <person name="Yang G."/>
            <person name="Yin T."/>
            <person name="Douglas C."/>
            <person name="Marra M."/>
            <person name="Sandberg G."/>
            <person name="Van de Peer Y."/>
            <person name="Rokhsar D."/>
        </authorList>
    </citation>
    <scope>NUCLEOTIDE SEQUENCE [LARGE SCALE GENOMIC DNA]</scope>
    <source>
        <strain evidence="13">cv. Nisqually</strain>
    </source>
</reference>
<evidence type="ECO:0000259" key="10">
    <source>
        <dbReference type="PROSITE" id="PS50109"/>
    </source>
</evidence>
<dbReference type="PANTHER" id="PTHR43719">
    <property type="entry name" value="TWO-COMPONENT HISTIDINE KINASE"/>
    <property type="match status" value="1"/>
</dbReference>
<dbReference type="InterPro" id="IPR036097">
    <property type="entry name" value="HisK_dim/P_sf"/>
</dbReference>
<keyword evidence="13" id="KW-1185">Reference proteome</keyword>
<dbReference type="SMART" id="SM00388">
    <property type="entry name" value="HisKA"/>
    <property type="match status" value="1"/>
</dbReference>
<feature type="transmembrane region" description="Helical" evidence="9">
    <location>
        <begin position="12"/>
        <end position="34"/>
    </location>
</feature>
<evidence type="ECO:0000256" key="2">
    <source>
        <dbReference type="ARBA" id="ARBA00004477"/>
    </source>
</evidence>
<dbReference type="GO" id="GO:0005789">
    <property type="term" value="C:endoplasmic reticulum membrane"/>
    <property type="evidence" value="ECO:0007669"/>
    <property type="project" value="UniProtKB-SubCell"/>
</dbReference>
<dbReference type="SUPFAM" id="SSF52172">
    <property type="entry name" value="CheY-like"/>
    <property type="match status" value="1"/>
</dbReference>
<sequence>MKLNSLIASRHVLIFIILAIGVVLLPCVVVSWWYNMIKQMKKHMDFNAHVVQSGLLSEIENIAKLLHPINSSAINLARVMTSSINGSILSSYDVENKVAPSLFQAFSVIPFISQISYIGLGGLFFSYYYEGNQTFAMYSNSTASNERNFSWYRQPVDSDTGTVYGDAVKSLPFIKTNASWIEQALNSSQGYASFESGWNDAQDPLFLNTVSLLRQGVLSLGFSAKALTSFLNNVELYGGSLYLATQSGKVLVGGLPNTQTVIKENSVSLYMTKLNGDQIDHVGNVSCMPNNGKQEDSVLYLGEAKYRVSCSQVEIVGVQSVYALVFPYNGLASSVNRSIKISLILFIILIAAIFISIVSFVLLVVRAARREIHLCSALIKQMEATQQAERKSMNKSLAFATASHDIRAALAGITGLIEICYAEVRAGSELDTNLRQMDGCTKDLVGLLNSILDTSKIEAGKMQLEEEEFDLAKLLEDAVDLYHPVGMKKGVDVVLDPYDGSILKHSRVKGDRGKLKQVLCNLLSNAVKFTFEGQVSVRAWTQKPSLENKIIASNQNGLWRCFSCLFFKNKKEFNDVKQKQSSMEFVFEVNDTGKGIPKEKQKSVFENFVQVKETALGQGGTGLGLGIVQSLVRLMGGEIGIVNKENGEKGTCFKFNVFLDICEIPSTDNKNAEVEIEGDSMPNGELNYSELTIRTPSPGLVIRTPSPRLSILSSSPKIEGSHVVLLIQNEERLRSSQKYIEGLGIKVSSVKQWEHLHSTLKRIKARQNVSPHSSSGKSDHFNSRSMKDVPLSSMDGIDQKLSASRNSNLRGAPGFVLLVIDAGAGPFQELCRVVAEFKRDLHSSCCKVVWLDKQTSRSMNLRGFEQDLIDPRDDILLKPFHGSRLYQVIRLLPEFGATNVLKDPGSSSSTHSQKTKLKVPSTCENSFQQVDSQAEGSSKNEKNRKNPLLDDPDHSHVRSKSRQSPIERLLVRSSEIQEVCGNLSKGKSLSGLKFLVADDNEISRRVTRHILKGHGATVEVCENGEESFQLVRIVYGNHVLISCIQQMPKMDGCEATRQIRKKEKFYGVHIPILAFSADNSGGEGKKMKEAGTDGRVNKKINTEQLEETIRDIQRKRMHL</sequence>
<dbReference type="AlphaFoldDB" id="A0A2K1XUG4"/>